<protein>
    <recommendedName>
        <fullName evidence="3">UBA domain-containing protein</fullName>
    </recommendedName>
</protein>
<dbReference type="SUPFAM" id="SSF46934">
    <property type="entry name" value="UBA-like"/>
    <property type="match status" value="1"/>
</dbReference>
<keyword evidence="2" id="KW-1185">Reference proteome</keyword>
<evidence type="ECO:0000313" key="2">
    <source>
        <dbReference type="Proteomes" id="UP000253551"/>
    </source>
</evidence>
<dbReference type="STRING" id="4846.A0A367KXJ3"/>
<evidence type="ECO:0008006" key="3">
    <source>
        <dbReference type="Google" id="ProtNLM"/>
    </source>
</evidence>
<accession>A0A367KXJ3</accession>
<dbReference type="Pfam" id="PF14555">
    <property type="entry name" value="UBA_4"/>
    <property type="match status" value="1"/>
</dbReference>
<dbReference type="InterPro" id="IPR009060">
    <property type="entry name" value="UBA-like_sf"/>
</dbReference>
<dbReference type="Proteomes" id="UP000253551">
    <property type="component" value="Unassembled WGS sequence"/>
</dbReference>
<reference evidence="1 2" key="1">
    <citation type="journal article" date="2018" name="G3 (Bethesda)">
        <title>Phylogenetic and Phylogenomic Definition of Rhizopus Species.</title>
        <authorList>
            <person name="Gryganskyi A.P."/>
            <person name="Golan J."/>
            <person name="Dolatabadi S."/>
            <person name="Mondo S."/>
            <person name="Robb S."/>
            <person name="Idnurm A."/>
            <person name="Muszewska A."/>
            <person name="Steczkiewicz K."/>
            <person name="Masonjones S."/>
            <person name="Liao H.L."/>
            <person name="Gajdeczka M.T."/>
            <person name="Anike F."/>
            <person name="Vuek A."/>
            <person name="Anishchenko I.M."/>
            <person name="Voigt K."/>
            <person name="de Hoog G.S."/>
            <person name="Smith M.E."/>
            <person name="Heitman J."/>
            <person name="Vilgalys R."/>
            <person name="Stajich J.E."/>
        </authorList>
    </citation>
    <scope>NUCLEOTIDE SEQUENCE [LARGE SCALE GENOMIC DNA]</scope>
    <source>
        <strain evidence="1 2">LSU 92-RS-03</strain>
    </source>
</reference>
<name>A0A367KXJ3_RHIST</name>
<comment type="caution">
    <text evidence="1">The sequence shown here is derived from an EMBL/GenBank/DDBJ whole genome shotgun (WGS) entry which is preliminary data.</text>
</comment>
<sequence length="152" mass="16443">MVAEQDILSFCDITGATTEVAEQFLEIADGNVETAVTLYLENGENTATASSLVSQDVSASNSIMNDFDEFNNDQLLADEELARRLQGSQQVRAPIAPKRDILTGDPAGMFSPSFAWPGSSEERRIAGRPSVFNQGDSTTGSIANIFDMTREE</sequence>
<proteinExistence type="predicted"/>
<gene>
    <name evidence="1" type="ORF">CU098_003010</name>
</gene>
<dbReference type="EMBL" id="PJQM01000079">
    <property type="protein sequence ID" value="RCI06820.1"/>
    <property type="molecule type" value="Genomic_DNA"/>
</dbReference>
<dbReference type="AlphaFoldDB" id="A0A367KXJ3"/>
<feature type="non-terminal residue" evidence="1">
    <location>
        <position position="152"/>
    </location>
</feature>
<dbReference type="OrthoDB" id="270602at2759"/>
<evidence type="ECO:0000313" key="1">
    <source>
        <dbReference type="EMBL" id="RCI06820.1"/>
    </source>
</evidence>
<dbReference type="Gene3D" id="1.10.8.10">
    <property type="entry name" value="DNA helicase RuvA subunit, C-terminal domain"/>
    <property type="match status" value="1"/>
</dbReference>
<organism evidence="1 2">
    <name type="scientific">Rhizopus stolonifer</name>
    <name type="common">Rhizopus nigricans</name>
    <dbReference type="NCBI Taxonomy" id="4846"/>
    <lineage>
        <taxon>Eukaryota</taxon>
        <taxon>Fungi</taxon>
        <taxon>Fungi incertae sedis</taxon>
        <taxon>Mucoromycota</taxon>
        <taxon>Mucoromycotina</taxon>
        <taxon>Mucoromycetes</taxon>
        <taxon>Mucorales</taxon>
        <taxon>Mucorineae</taxon>
        <taxon>Rhizopodaceae</taxon>
        <taxon>Rhizopus</taxon>
    </lineage>
</organism>